<protein>
    <recommendedName>
        <fullName evidence="5">MARVEL domain-containing protein</fullName>
    </recommendedName>
</protein>
<evidence type="ECO:0000313" key="3">
    <source>
        <dbReference type="EMBL" id="KAF2796938.1"/>
    </source>
</evidence>
<evidence type="ECO:0000313" key="4">
    <source>
        <dbReference type="Proteomes" id="UP000799757"/>
    </source>
</evidence>
<gene>
    <name evidence="3" type="ORF">K505DRAFT_236574</name>
</gene>
<accession>A0A6A6XL81</accession>
<feature type="transmembrane region" description="Helical" evidence="2">
    <location>
        <begin position="83"/>
        <end position="106"/>
    </location>
</feature>
<keyword evidence="4" id="KW-1185">Reference proteome</keyword>
<evidence type="ECO:0000256" key="1">
    <source>
        <dbReference type="SAM" id="MobiDB-lite"/>
    </source>
</evidence>
<proteinExistence type="predicted"/>
<keyword evidence="2" id="KW-0812">Transmembrane</keyword>
<dbReference type="Proteomes" id="UP000799757">
    <property type="component" value="Unassembled WGS sequence"/>
</dbReference>
<keyword evidence="2" id="KW-0472">Membrane</keyword>
<dbReference type="AlphaFoldDB" id="A0A6A6XL81"/>
<organism evidence="3 4">
    <name type="scientific">Melanomma pulvis-pyrius CBS 109.77</name>
    <dbReference type="NCBI Taxonomy" id="1314802"/>
    <lineage>
        <taxon>Eukaryota</taxon>
        <taxon>Fungi</taxon>
        <taxon>Dikarya</taxon>
        <taxon>Ascomycota</taxon>
        <taxon>Pezizomycotina</taxon>
        <taxon>Dothideomycetes</taxon>
        <taxon>Pleosporomycetidae</taxon>
        <taxon>Pleosporales</taxon>
        <taxon>Melanommataceae</taxon>
        <taxon>Melanomma</taxon>
    </lineage>
</organism>
<reference evidence="3" key="1">
    <citation type="journal article" date="2020" name="Stud. Mycol.">
        <title>101 Dothideomycetes genomes: a test case for predicting lifestyles and emergence of pathogens.</title>
        <authorList>
            <person name="Haridas S."/>
            <person name="Albert R."/>
            <person name="Binder M."/>
            <person name="Bloem J."/>
            <person name="Labutti K."/>
            <person name="Salamov A."/>
            <person name="Andreopoulos B."/>
            <person name="Baker S."/>
            <person name="Barry K."/>
            <person name="Bills G."/>
            <person name="Bluhm B."/>
            <person name="Cannon C."/>
            <person name="Castanera R."/>
            <person name="Culley D."/>
            <person name="Daum C."/>
            <person name="Ezra D."/>
            <person name="Gonzalez J."/>
            <person name="Henrissat B."/>
            <person name="Kuo A."/>
            <person name="Liang C."/>
            <person name="Lipzen A."/>
            <person name="Lutzoni F."/>
            <person name="Magnuson J."/>
            <person name="Mondo S."/>
            <person name="Nolan M."/>
            <person name="Ohm R."/>
            <person name="Pangilinan J."/>
            <person name="Park H.-J."/>
            <person name="Ramirez L."/>
            <person name="Alfaro M."/>
            <person name="Sun H."/>
            <person name="Tritt A."/>
            <person name="Yoshinaga Y."/>
            <person name="Zwiers L.-H."/>
            <person name="Turgeon B."/>
            <person name="Goodwin S."/>
            <person name="Spatafora J."/>
            <person name="Crous P."/>
            <person name="Grigoriev I."/>
        </authorList>
    </citation>
    <scope>NUCLEOTIDE SEQUENCE</scope>
    <source>
        <strain evidence="3">CBS 109.77</strain>
    </source>
</reference>
<name>A0A6A6XL81_9PLEO</name>
<evidence type="ECO:0008006" key="5">
    <source>
        <dbReference type="Google" id="ProtNLM"/>
    </source>
</evidence>
<keyword evidence="2" id="KW-1133">Transmembrane helix</keyword>
<feature type="region of interest" description="Disordered" evidence="1">
    <location>
        <begin position="193"/>
        <end position="223"/>
    </location>
</feature>
<dbReference type="OrthoDB" id="5211263at2759"/>
<feature type="transmembrane region" description="Helical" evidence="2">
    <location>
        <begin position="12"/>
        <end position="38"/>
    </location>
</feature>
<sequence length="223" mass="24852">MASKPTVWKKRILIPFWVVRILLMLFIIIIYAIALNVIRKDPDLTLPNVGVVVIFMLLIIAVLLMDVMAILMFLRDGLNPTKFLIMNVVQTGFWVVVLLLNIVAIARQGTNGAGIGFSVFVLLSFIGLLIYSAIGFHKQRKQTQRGQYVPTNNPSAQPLVHDASAYNGPEYQNTQPFQQNPVYHSSTAYQPPTGMSVELDSSRPQGAANDYYTQQPVKPAHVV</sequence>
<feature type="transmembrane region" description="Helical" evidence="2">
    <location>
        <begin position="112"/>
        <end position="136"/>
    </location>
</feature>
<evidence type="ECO:0000256" key="2">
    <source>
        <dbReference type="SAM" id="Phobius"/>
    </source>
</evidence>
<dbReference type="EMBL" id="MU001818">
    <property type="protein sequence ID" value="KAF2796938.1"/>
    <property type="molecule type" value="Genomic_DNA"/>
</dbReference>
<feature type="transmembrane region" description="Helical" evidence="2">
    <location>
        <begin position="50"/>
        <end position="71"/>
    </location>
</feature>